<keyword evidence="1" id="KW-1133">Transmembrane helix</keyword>
<accession>A0A0F9LMU3</accession>
<dbReference type="EMBL" id="LAZR01005893">
    <property type="protein sequence ID" value="KKM96349.1"/>
    <property type="molecule type" value="Genomic_DNA"/>
</dbReference>
<comment type="caution">
    <text evidence="2">The sequence shown here is derived from an EMBL/GenBank/DDBJ whole genome shotgun (WGS) entry which is preliminary data.</text>
</comment>
<evidence type="ECO:0000313" key="2">
    <source>
        <dbReference type="EMBL" id="KKM96349.1"/>
    </source>
</evidence>
<sequence length="100" mass="10638">MLNTIYNLVRRAYKSSPSGFLIGAAIGLGLVGIFVYAFTVTPDTSSPTYASECRAAASHRGYESGRYATIPGGLYGTNRVCYGVNVDGSEKKLSDWEGGD</sequence>
<name>A0A0F9LMU3_9ZZZZ</name>
<dbReference type="AlphaFoldDB" id="A0A0F9LMU3"/>
<keyword evidence="1" id="KW-0472">Membrane</keyword>
<evidence type="ECO:0000256" key="1">
    <source>
        <dbReference type="SAM" id="Phobius"/>
    </source>
</evidence>
<proteinExistence type="predicted"/>
<keyword evidence="1" id="KW-0812">Transmembrane</keyword>
<gene>
    <name evidence="2" type="ORF">LCGC14_1178930</name>
</gene>
<feature type="transmembrane region" description="Helical" evidence="1">
    <location>
        <begin position="20"/>
        <end position="38"/>
    </location>
</feature>
<organism evidence="2">
    <name type="scientific">marine sediment metagenome</name>
    <dbReference type="NCBI Taxonomy" id="412755"/>
    <lineage>
        <taxon>unclassified sequences</taxon>
        <taxon>metagenomes</taxon>
        <taxon>ecological metagenomes</taxon>
    </lineage>
</organism>
<protein>
    <submittedName>
        <fullName evidence="2">Uncharacterized protein</fullName>
    </submittedName>
</protein>
<reference evidence="2" key="1">
    <citation type="journal article" date="2015" name="Nature">
        <title>Complex archaea that bridge the gap between prokaryotes and eukaryotes.</title>
        <authorList>
            <person name="Spang A."/>
            <person name="Saw J.H."/>
            <person name="Jorgensen S.L."/>
            <person name="Zaremba-Niedzwiedzka K."/>
            <person name="Martijn J."/>
            <person name="Lind A.E."/>
            <person name="van Eijk R."/>
            <person name="Schleper C."/>
            <person name="Guy L."/>
            <person name="Ettema T.J."/>
        </authorList>
    </citation>
    <scope>NUCLEOTIDE SEQUENCE</scope>
</reference>